<dbReference type="PANTHER" id="PTHR32194">
    <property type="entry name" value="METALLOPROTEASE TLDD"/>
    <property type="match status" value="1"/>
</dbReference>
<dbReference type="PANTHER" id="PTHR32194:SF2">
    <property type="entry name" value="PROTEASOME SUBUNIT BETA TYPE-1"/>
    <property type="match status" value="1"/>
</dbReference>
<dbReference type="EMBL" id="RQTK01001665">
    <property type="protein sequence ID" value="RUS69492.1"/>
    <property type="molecule type" value="Genomic_DNA"/>
</dbReference>
<comment type="function">
    <text evidence="6">Component of the proteasome, a multicatalytic proteinase complex which is characterized by its ability to cleave peptides with Arg, Phe, Tyr, Leu, and Glu adjacent to the leaving group at neutral or slightly basic pH. The proteasome has an ATP-dependent proteolytic activity.</text>
</comment>
<keyword evidence="4 6" id="KW-0539">Nucleus</keyword>
<dbReference type="FunFam" id="3.60.20.10:FF:000008">
    <property type="entry name" value="Proteasome subunit beta type-4"/>
    <property type="match status" value="1"/>
</dbReference>
<name>A0A433SK60_ELYCH</name>
<dbReference type="OrthoDB" id="268428at2759"/>
<evidence type="ECO:0000313" key="8">
    <source>
        <dbReference type="Proteomes" id="UP000271974"/>
    </source>
</evidence>
<dbReference type="PROSITE" id="PS00854">
    <property type="entry name" value="PROTEASOME_BETA_1"/>
    <property type="match status" value="1"/>
</dbReference>
<comment type="function">
    <text evidence="5">Non-catalytic component of the 20S core proteasome complex involved in the proteolytic degradation of most intracellular proteins. This complex plays numerous essential roles within the cell by associating with different regulatory particles. Associated with two 19S regulatory particles, forms the 26S proteasome and thus participates in the ATP-dependent degradation of ubiquitinated proteins. The 26S proteasome plays a key role in the maintenance of protein homeostasis by removing misfolded or damaged proteins that could impair cellular functions, and by removing proteins whose functions are no longer required. Associated with the PA200 or PA28, the 20S proteasome mediates ubiquitin-independent protein degradation. This type of proteolysis is required in several pathways including spermatogenesis (20S-PA200 complex) or generation of a subset of MHC class I-presented antigenic peptides (20S-PA28 complex).</text>
</comment>
<evidence type="ECO:0000313" key="7">
    <source>
        <dbReference type="EMBL" id="RUS69492.1"/>
    </source>
</evidence>
<dbReference type="InterPro" id="IPR016050">
    <property type="entry name" value="Proteasome_bsu_CS"/>
</dbReference>
<comment type="similarity">
    <text evidence="6">Belongs to the peptidase T1B family.</text>
</comment>
<dbReference type="Pfam" id="PF00227">
    <property type="entry name" value="Proteasome"/>
    <property type="match status" value="1"/>
</dbReference>
<dbReference type="GO" id="GO:0005737">
    <property type="term" value="C:cytoplasm"/>
    <property type="evidence" value="ECO:0007669"/>
    <property type="project" value="UniProtKB-SubCell"/>
</dbReference>
<comment type="subunit">
    <text evidence="6">Component of the proteasome complex.</text>
</comment>
<dbReference type="CDD" id="cd03758">
    <property type="entry name" value="proteasome_beta_type_2"/>
    <property type="match status" value="1"/>
</dbReference>
<dbReference type="InterPro" id="IPR023333">
    <property type="entry name" value="Proteasome_suB-type"/>
</dbReference>
<dbReference type="Proteomes" id="UP000271974">
    <property type="component" value="Unassembled WGS sequence"/>
</dbReference>
<dbReference type="Gene3D" id="3.60.20.10">
    <property type="entry name" value="Glutamine Phosphoribosylpyrophosphate, subunit 1, domain 1"/>
    <property type="match status" value="1"/>
</dbReference>
<dbReference type="SUPFAM" id="SSF56235">
    <property type="entry name" value="N-terminal nucleophile aminohydrolases (Ntn hydrolases)"/>
    <property type="match status" value="1"/>
</dbReference>
<dbReference type="InterPro" id="IPR035206">
    <property type="entry name" value="Proteasome_beta2"/>
</dbReference>
<dbReference type="InterPro" id="IPR029055">
    <property type="entry name" value="Ntn_hydrolases_N"/>
</dbReference>
<comment type="subcellular location">
    <subcellularLocation>
        <location evidence="6">Cytoplasm</location>
    </subcellularLocation>
    <subcellularLocation>
        <location evidence="6">Nucleus</location>
    </subcellularLocation>
</comment>
<evidence type="ECO:0000256" key="6">
    <source>
        <dbReference type="RuleBase" id="RU004203"/>
    </source>
</evidence>
<evidence type="ECO:0000256" key="2">
    <source>
        <dbReference type="ARBA" id="ARBA00022490"/>
    </source>
</evidence>
<protein>
    <recommendedName>
        <fullName evidence="6">Proteasome subunit beta</fullName>
    </recommendedName>
</protein>
<comment type="subunit">
    <text evidence="1">The 26S proteasome consists of a 20S proteasome core and two 19S regulatory subunits. The 20S proteasome core is a barrel-shaped complex made of 28 subunits that are arranged in four stacked rings. The two outer rings are each formed by seven alpha subunits, and the two inner rings are formed by seven beta subunits. The proteolytic activity is exerted by three beta-subunits PSMB5, PSMB6 and PSMB7.</text>
</comment>
<gene>
    <name evidence="7" type="ORF">EGW08_022746</name>
</gene>
<keyword evidence="8" id="KW-1185">Reference proteome</keyword>
<accession>A0A433SK60</accession>
<evidence type="ECO:0000256" key="1">
    <source>
        <dbReference type="ARBA" id="ARBA00011656"/>
    </source>
</evidence>
<dbReference type="GO" id="GO:0010498">
    <property type="term" value="P:proteasomal protein catabolic process"/>
    <property type="evidence" value="ECO:0007669"/>
    <property type="project" value="InterPro"/>
</dbReference>
<evidence type="ECO:0000256" key="3">
    <source>
        <dbReference type="ARBA" id="ARBA00022942"/>
    </source>
</evidence>
<dbReference type="AlphaFoldDB" id="A0A433SK60"/>
<dbReference type="GO" id="GO:0005634">
    <property type="term" value="C:nucleus"/>
    <property type="evidence" value="ECO:0007669"/>
    <property type="project" value="UniProtKB-SubCell"/>
</dbReference>
<organism evidence="7 8">
    <name type="scientific">Elysia chlorotica</name>
    <name type="common">Eastern emerald elysia</name>
    <name type="synonym">Sea slug</name>
    <dbReference type="NCBI Taxonomy" id="188477"/>
    <lineage>
        <taxon>Eukaryota</taxon>
        <taxon>Metazoa</taxon>
        <taxon>Spiralia</taxon>
        <taxon>Lophotrochozoa</taxon>
        <taxon>Mollusca</taxon>
        <taxon>Gastropoda</taxon>
        <taxon>Heterobranchia</taxon>
        <taxon>Euthyneura</taxon>
        <taxon>Panpulmonata</taxon>
        <taxon>Sacoglossa</taxon>
        <taxon>Placobranchoidea</taxon>
        <taxon>Plakobranchidae</taxon>
        <taxon>Elysia</taxon>
    </lineage>
</organism>
<evidence type="ECO:0000256" key="5">
    <source>
        <dbReference type="ARBA" id="ARBA00049625"/>
    </source>
</evidence>
<reference evidence="7 8" key="1">
    <citation type="submission" date="2019-01" db="EMBL/GenBank/DDBJ databases">
        <title>A draft genome assembly of the solar-powered sea slug Elysia chlorotica.</title>
        <authorList>
            <person name="Cai H."/>
            <person name="Li Q."/>
            <person name="Fang X."/>
            <person name="Li J."/>
            <person name="Curtis N.E."/>
            <person name="Altenburger A."/>
            <person name="Shibata T."/>
            <person name="Feng M."/>
            <person name="Maeda T."/>
            <person name="Schwartz J.A."/>
            <person name="Shigenobu S."/>
            <person name="Lundholm N."/>
            <person name="Nishiyama T."/>
            <person name="Yang H."/>
            <person name="Hasebe M."/>
            <person name="Li S."/>
            <person name="Pierce S.K."/>
            <person name="Wang J."/>
        </authorList>
    </citation>
    <scope>NUCLEOTIDE SEQUENCE [LARGE SCALE GENOMIC DNA]</scope>
    <source>
        <strain evidence="7">EC2010</strain>
        <tissue evidence="7">Whole organism of an adult</tissue>
    </source>
</reference>
<dbReference type="GO" id="GO:0005839">
    <property type="term" value="C:proteasome core complex"/>
    <property type="evidence" value="ECO:0007669"/>
    <property type="project" value="InterPro"/>
</dbReference>
<dbReference type="STRING" id="188477.A0A433SK60"/>
<evidence type="ECO:0000256" key="4">
    <source>
        <dbReference type="ARBA" id="ARBA00023242"/>
    </source>
</evidence>
<dbReference type="InterPro" id="IPR001353">
    <property type="entry name" value="Proteasome_sua/b"/>
</dbReference>
<dbReference type="PROSITE" id="PS51476">
    <property type="entry name" value="PROTEASOME_BETA_2"/>
    <property type="match status" value="1"/>
</dbReference>
<keyword evidence="3 6" id="KW-0647">Proteasome</keyword>
<comment type="caution">
    <text evidence="7">The sequence shown here is derived from an EMBL/GenBank/DDBJ whole genome shotgun (WGS) entry which is preliminary data.</text>
</comment>
<sequence length="202" mass="22456">MECLIGIQGKDFVLIATDTISARSVVAMKDDHDKMYPLSDNLLMAVCGEAGDSIQFSEYIAKNVQLYKMRNGYELSPRAAANFTRRNMAESLRSSRSHLVNLLIAGHDKEEGPSLYFLDYLASLNKMPFAIHGHGSLFALSIMDKYYEKDLDFAGASALLMKCITEIQKRFIVNLGKFRVRTVDKDGIHDKGTVAPEPVVAA</sequence>
<keyword evidence="2 6" id="KW-0963">Cytoplasm</keyword>
<proteinExistence type="inferred from homology"/>